<evidence type="ECO:0000256" key="1">
    <source>
        <dbReference type="ARBA" id="ARBA00001917"/>
    </source>
</evidence>
<comment type="cofactor">
    <cofactor evidence="1">
        <name>FMN</name>
        <dbReference type="ChEBI" id="CHEBI:58210"/>
    </cofactor>
</comment>
<evidence type="ECO:0000259" key="4">
    <source>
        <dbReference type="Pfam" id="PF00724"/>
    </source>
</evidence>
<keyword evidence="6" id="KW-1185">Reference proteome</keyword>
<evidence type="ECO:0000313" key="5">
    <source>
        <dbReference type="EMBL" id="KAA8909751.1"/>
    </source>
</evidence>
<comment type="similarity">
    <text evidence="2">Belongs to the NADH:flavin oxidoreductase/NADH oxidase family.</text>
</comment>
<organism evidence="5 6">
    <name type="scientific">Trichomonascus ciferrii</name>
    <dbReference type="NCBI Taxonomy" id="44093"/>
    <lineage>
        <taxon>Eukaryota</taxon>
        <taxon>Fungi</taxon>
        <taxon>Dikarya</taxon>
        <taxon>Ascomycota</taxon>
        <taxon>Saccharomycotina</taxon>
        <taxon>Dipodascomycetes</taxon>
        <taxon>Dipodascales</taxon>
        <taxon>Trichomonascaceae</taxon>
        <taxon>Trichomonascus</taxon>
        <taxon>Trichomonascus ciferrii complex</taxon>
    </lineage>
</organism>
<dbReference type="InterPro" id="IPR045247">
    <property type="entry name" value="Oye-like"/>
</dbReference>
<dbReference type="Gene3D" id="3.20.20.70">
    <property type="entry name" value="Aldolase class I"/>
    <property type="match status" value="1"/>
</dbReference>
<dbReference type="Pfam" id="PF00724">
    <property type="entry name" value="Oxidored_FMN"/>
    <property type="match status" value="1"/>
</dbReference>
<dbReference type="PANTHER" id="PTHR22893">
    <property type="entry name" value="NADH OXIDOREDUCTASE-RELATED"/>
    <property type="match status" value="1"/>
</dbReference>
<dbReference type="AlphaFoldDB" id="A0A642V171"/>
<evidence type="ECO:0000256" key="3">
    <source>
        <dbReference type="ARBA" id="ARBA00022643"/>
    </source>
</evidence>
<reference evidence="5" key="1">
    <citation type="journal article" date="2019" name="G3 (Bethesda)">
        <title>Genome Assemblies of Two Rare Opportunistic Yeast Pathogens: Diutina rugosa (syn. Candida rugosa) and Trichomonascus ciferrii (syn. Candida ciferrii).</title>
        <authorList>
            <person name="Mixao V."/>
            <person name="Saus E."/>
            <person name="Hansen A.P."/>
            <person name="Lass-Florl C."/>
            <person name="Gabaldon T."/>
        </authorList>
    </citation>
    <scope>NUCLEOTIDE SEQUENCE</scope>
    <source>
        <strain evidence="5">CBS 4856</strain>
    </source>
</reference>
<dbReference type="OrthoDB" id="276546at2759"/>
<feature type="domain" description="NADH:flavin oxidoreductase/NADH oxidase N-terminal" evidence="4">
    <location>
        <begin position="8"/>
        <end position="338"/>
    </location>
</feature>
<dbReference type="PANTHER" id="PTHR22893:SF91">
    <property type="entry name" value="NADPH DEHYDROGENASE 2-RELATED"/>
    <property type="match status" value="1"/>
</dbReference>
<dbReference type="InterPro" id="IPR001155">
    <property type="entry name" value="OxRdtase_FMN_N"/>
</dbReference>
<sequence>MTVEETALFSPIKVGDVELKHRVVLAPLTRFRADKDNEVTDMQVKHYGERAAHGGSLLITEATMVNPGSSGYDHTPGIWRESQIGGWKKVFDEIHAKGSSAFMQLWHSGRCGNPEVLKKLGCDLVSSSDVPMDADSPTPRPLTKEEIKKLVGEYVQAAKNAIAAGADGVEIHCGNGYLMDQFMHENTNKRTDEYGGSIENRARIVLEVADGIIEAIGAQKLALRFSPWSTFGGMDPGVSPIPQFSYIVSELQRRANEGKQLAYIHMIEPRVINWADIETANTNRFVRDIWSGALIRAGGYNREDMLKDTAEDPKLLVAMGRYYTSNPDLVAKLKDNTPLVKYNRDTFYTPATSVGYID</sequence>
<accession>A0A642V171</accession>
<name>A0A642V171_9ASCO</name>
<evidence type="ECO:0000256" key="2">
    <source>
        <dbReference type="ARBA" id="ARBA00005979"/>
    </source>
</evidence>
<dbReference type="GO" id="GO:0010181">
    <property type="term" value="F:FMN binding"/>
    <property type="evidence" value="ECO:0007669"/>
    <property type="project" value="InterPro"/>
</dbReference>
<comment type="caution">
    <text evidence="5">The sequence shown here is derived from an EMBL/GenBank/DDBJ whole genome shotgun (WGS) entry which is preliminary data.</text>
</comment>
<protein>
    <recommendedName>
        <fullName evidence="4">NADH:flavin oxidoreductase/NADH oxidase N-terminal domain-containing protein</fullName>
    </recommendedName>
</protein>
<evidence type="ECO:0000313" key="6">
    <source>
        <dbReference type="Proteomes" id="UP000761534"/>
    </source>
</evidence>
<dbReference type="GO" id="GO:0003959">
    <property type="term" value="F:NADPH dehydrogenase activity"/>
    <property type="evidence" value="ECO:0007669"/>
    <property type="project" value="TreeGrafter"/>
</dbReference>
<dbReference type="FunFam" id="3.20.20.70:FF:000138">
    <property type="entry name" value="NADPH dehydrogenase 1"/>
    <property type="match status" value="1"/>
</dbReference>
<dbReference type="SUPFAM" id="SSF51395">
    <property type="entry name" value="FMN-linked oxidoreductases"/>
    <property type="match status" value="1"/>
</dbReference>
<dbReference type="CDD" id="cd02933">
    <property type="entry name" value="OYE_like_FMN"/>
    <property type="match status" value="1"/>
</dbReference>
<dbReference type="Proteomes" id="UP000761534">
    <property type="component" value="Unassembled WGS sequence"/>
</dbReference>
<dbReference type="InterPro" id="IPR013785">
    <property type="entry name" value="Aldolase_TIM"/>
</dbReference>
<keyword evidence="3" id="KW-0285">Flavoprotein</keyword>
<dbReference type="EMBL" id="SWFS01000334">
    <property type="protein sequence ID" value="KAA8909751.1"/>
    <property type="molecule type" value="Genomic_DNA"/>
</dbReference>
<keyword evidence="3" id="KW-0288">FMN</keyword>
<proteinExistence type="inferred from homology"/>
<gene>
    <name evidence="5" type="ORF">TRICI_004400</name>
</gene>
<dbReference type="VEuPathDB" id="FungiDB:TRICI_004400"/>